<evidence type="ECO:0000313" key="3">
    <source>
        <dbReference type="Proteomes" id="UP000241444"/>
    </source>
</evidence>
<evidence type="ECO:0000259" key="1">
    <source>
        <dbReference type="Pfam" id="PF01850"/>
    </source>
</evidence>
<keyword evidence="3" id="KW-1185">Reference proteome</keyword>
<dbReference type="Gene3D" id="3.40.50.1010">
    <property type="entry name" value="5'-nuclease"/>
    <property type="match status" value="1"/>
</dbReference>
<dbReference type="CDD" id="cd09871">
    <property type="entry name" value="PIN_MtVapC28-VapC30-like"/>
    <property type="match status" value="1"/>
</dbReference>
<organism evidence="2 3">
    <name type="scientific">Phyllobacterium brassicacearum</name>
    <dbReference type="NCBI Taxonomy" id="314235"/>
    <lineage>
        <taxon>Bacteria</taxon>
        <taxon>Pseudomonadati</taxon>
        <taxon>Pseudomonadota</taxon>
        <taxon>Alphaproteobacteria</taxon>
        <taxon>Hyphomicrobiales</taxon>
        <taxon>Phyllobacteriaceae</taxon>
        <taxon>Phyllobacterium</taxon>
    </lineage>
</organism>
<reference evidence="3" key="1">
    <citation type="submission" date="2017-11" db="EMBL/GenBank/DDBJ databases">
        <authorList>
            <person name="Kuznetsova I."/>
            <person name="Sazanova A."/>
            <person name="Chirak E."/>
            <person name="Safronova V."/>
            <person name="Willems A."/>
        </authorList>
    </citation>
    <scope>NUCLEOTIDE SEQUENCE [LARGE SCALE GENOMIC DNA]</scope>
    <source>
        <strain evidence="3">STM 196</strain>
    </source>
</reference>
<dbReference type="RefSeq" id="WP_106709433.1">
    <property type="nucleotide sequence ID" value="NZ_PGGO01000001.1"/>
</dbReference>
<dbReference type="OrthoDB" id="32625at2"/>
<dbReference type="Pfam" id="PF01850">
    <property type="entry name" value="PIN"/>
    <property type="match status" value="1"/>
</dbReference>
<evidence type="ECO:0000313" key="2">
    <source>
        <dbReference type="EMBL" id="PSH71006.1"/>
    </source>
</evidence>
<dbReference type="InterPro" id="IPR029060">
    <property type="entry name" value="PIN-like_dom_sf"/>
</dbReference>
<proteinExistence type="predicted"/>
<dbReference type="SUPFAM" id="SSF88723">
    <property type="entry name" value="PIN domain-like"/>
    <property type="match status" value="1"/>
</dbReference>
<comment type="caution">
    <text evidence="2">The sequence shown here is derived from an EMBL/GenBank/DDBJ whole genome shotgun (WGS) entry which is preliminary data.</text>
</comment>
<dbReference type="EMBL" id="PGGO01000001">
    <property type="protein sequence ID" value="PSH71006.1"/>
    <property type="molecule type" value="Genomic_DNA"/>
</dbReference>
<feature type="domain" description="PIN" evidence="1">
    <location>
        <begin position="1"/>
        <end position="127"/>
    </location>
</feature>
<protein>
    <submittedName>
        <fullName evidence="2">VapC toxin family PIN domain ribonuclease</fullName>
    </submittedName>
</protein>
<dbReference type="AlphaFoldDB" id="A0A2P7BX36"/>
<dbReference type="Proteomes" id="UP000241444">
    <property type="component" value="Unassembled WGS sequence"/>
</dbReference>
<gene>
    <name evidence="2" type="ORF">CU102_01560</name>
</gene>
<sequence length="131" mass="14329">MFIDASAMVSMMTGESDARSLATRMETSPRRVTCPAAVWETAVSVARVLNLPIKEAAAAVQDFLALATIELVEIPPQAAFLALEAFDRYGKNRHPANLNFGDCFAYACARFYSMPLLYKGNDFLQTDIDAA</sequence>
<accession>A0A2P7BX36</accession>
<dbReference type="InterPro" id="IPR002716">
    <property type="entry name" value="PIN_dom"/>
</dbReference>
<name>A0A2P7BX36_9HYPH</name>